<dbReference type="InterPro" id="IPR024079">
    <property type="entry name" value="MetalloPept_cat_dom_sf"/>
</dbReference>
<dbReference type="PRINTS" id="PR00786">
    <property type="entry name" value="NEPRILYSIN"/>
</dbReference>
<feature type="compositionally biased region" description="Polar residues" evidence="9">
    <location>
        <begin position="9"/>
        <end position="24"/>
    </location>
</feature>
<keyword evidence="3" id="KW-0479">Metal-binding</keyword>
<keyword evidence="10" id="KW-0472">Membrane</keyword>
<dbReference type="InterPro" id="IPR008753">
    <property type="entry name" value="Peptidase_M13_N"/>
</dbReference>
<feature type="domain" description="Peptidase M13 N-terminal" evidence="12">
    <location>
        <begin position="140"/>
        <end position="526"/>
    </location>
</feature>
<dbReference type="Pfam" id="PF05649">
    <property type="entry name" value="Peptidase_M13_N"/>
    <property type="match status" value="1"/>
</dbReference>
<evidence type="ECO:0000313" key="14">
    <source>
        <dbReference type="Proteomes" id="UP000242188"/>
    </source>
</evidence>
<evidence type="ECO:0000256" key="3">
    <source>
        <dbReference type="ARBA" id="ARBA00022723"/>
    </source>
</evidence>
<comment type="caution">
    <text evidence="13">The sequence shown here is derived from an EMBL/GenBank/DDBJ whole genome shotgun (WGS) entry which is preliminary data.</text>
</comment>
<dbReference type="FunFam" id="3.40.390.10:FF:000076">
    <property type="entry name" value="membrane metallo-endopeptidase-like 1"/>
    <property type="match status" value="1"/>
</dbReference>
<dbReference type="InterPro" id="IPR042089">
    <property type="entry name" value="Peptidase_M13_dom_2"/>
</dbReference>
<dbReference type="SUPFAM" id="SSF55486">
    <property type="entry name" value="Metalloproteases ('zincins'), catalytic domain"/>
    <property type="match status" value="1"/>
</dbReference>
<dbReference type="Gene3D" id="3.40.390.10">
    <property type="entry name" value="Collagenase (Catalytic Domain)"/>
    <property type="match status" value="1"/>
</dbReference>
<dbReference type="OrthoDB" id="6475849at2759"/>
<evidence type="ECO:0000256" key="8">
    <source>
        <dbReference type="ARBA" id="ARBA00023180"/>
    </source>
</evidence>
<keyword evidence="6" id="KW-0482">Metalloprotease</keyword>
<sequence>MSVTYTFNNNHNDVNSDPTTTQNGGVEYFRGSTKPRTANCDSRPQAKPHTSSCEKVDLTVHLAGHSNCAKPWTAREKYLATICLLLFVAAVSFVIIALIRDERCSRPTSNVPIPRNYCLSQHCVRTAAMLLEAMDLSVDPCEDFFQYACGNWNRKNIIPDDKSSFNTFEKLHDDLQITLKGLLEEPVSTADSEATKKVKVLYKSCINISTIEAVGDRPLRRVLEDLGRWPVVDDLWSADNFHLEEVLAKMRGIYNAPILIDCWVGADDKNSSLNIIQLDQPALGMPSPEYYLTDHSSGYKAAYLEYMIRFAGLLGASPARAREDMTNVLNFETKLANVTKPQSERHDTGALYSKIAIRDLQRRVPKFDWMRYFSVFVEDAFDDSEQIVTFATDYLSVLTDLIEVTDKRVLSNYILWRVIMGFAPEMTEIYQQARREYRRVLQGITMDKPRWQKCVGYVNDRLGMAVGAVFIRDNFRKESKESALTMIHNIREAFNELLEENEWMDDATRAVARQKANAMNERIGYPDFLTEPDKLDAKYDILHFQEDHYFENILNVELYDARMTMTKLRHLVDKNAWDQGPAMVNAFYNPNTNDIVFPAGILQPLFYSDKFPKSLNYGGVGVVIGHEITHGFDDKGRQYDKNGNMKQWWKNETIEAFRKQAQCVIDQYSSYTLEQIGLHIDGKNTQGENIADNGGLKQSYRAYKKWVAKHGEELPLPSLDLTHDQLFFLNYGQIWCGSMRNEEALHEIRTSVHSPGSIRVLGPLSNSKDFSEAYKCKPGSRMNPKHKCSIW</sequence>
<keyword evidence="5" id="KW-0862">Zinc</keyword>
<dbReference type="GO" id="GO:0016485">
    <property type="term" value="P:protein processing"/>
    <property type="evidence" value="ECO:0007669"/>
    <property type="project" value="TreeGrafter"/>
</dbReference>
<gene>
    <name evidence="13" type="ORF">KP79_PYT21744</name>
</gene>
<evidence type="ECO:0000259" key="12">
    <source>
        <dbReference type="Pfam" id="PF05649"/>
    </source>
</evidence>
<dbReference type="GO" id="GO:0005886">
    <property type="term" value="C:plasma membrane"/>
    <property type="evidence" value="ECO:0007669"/>
    <property type="project" value="TreeGrafter"/>
</dbReference>
<dbReference type="InterPro" id="IPR000718">
    <property type="entry name" value="Peptidase_M13"/>
</dbReference>
<evidence type="ECO:0000256" key="2">
    <source>
        <dbReference type="ARBA" id="ARBA00022670"/>
    </source>
</evidence>
<dbReference type="InterPro" id="IPR018497">
    <property type="entry name" value="Peptidase_M13_C"/>
</dbReference>
<keyword evidence="7" id="KW-1015">Disulfide bond</keyword>
<evidence type="ECO:0000256" key="9">
    <source>
        <dbReference type="SAM" id="MobiDB-lite"/>
    </source>
</evidence>
<organism evidence="13 14">
    <name type="scientific">Mizuhopecten yessoensis</name>
    <name type="common">Japanese scallop</name>
    <name type="synonym">Patinopecten yessoensis</name>
    <dbReference type="NCBI Taxonomy" id="6573"/>
    <lineage>
        <taxon>Eukaryota</taxon>
        <taxon>Metazoa</taxon>
        <taxon>Spiralia</taxon>
        <taxon>Lophotrochozoa</taxon>
        <taxon>Mollusca</taxon>
        <taxon>Bivalvia</taxon>
        <taxon>Autobranchia</taxon>
        <taxon>Pteriomorphia</taxon>
        <taxon>Pectinida</taxon>
        <taxon>Pectinoidea</taxon>
        <taxon>Pectinidae</taxon>
        <taxon>Mizuhopecten</taxon>
    </lineage>
</organism>
<protein>
    <submittedName>
        <fullName evidence="13">Membrane metallo-endopeptidase-like 1</fullName>
    </submittedName>
</protein>
<name>A0A210QY67_MIZYE</name>
<keyword evidence="4" id="KW-0378">Hydrolase</keyword>
<evidence type="ECO:0000313" key="13">
    <source>
        <dbReference type="EMBL" id="OWF53621.1"/>
    </source>
</evidence>
<keyword evidence="14" id="KW-1185">Reference proteome</keyword>
<evidence type="ECO:0000256" key="1">
    <source>
        <dbReference type="ARBA" id="ARBA00001947"/>
    </source>
</evidence>
<dbReference type="AlphaFoldDB" id="A0A210QY67"/>
<evidence type="ECO:0000256" key="4">
    <source>
        <dbReference type="ARBA" id="ARBA00022801"/>
    </source>
</evidence>
<dbReference type="EMBL" id="NEDP02001299">
    <property type="protein sequence ID" value="OWF53621.1"/>
    <property type="molecule type" value="Genomic_DNA"/>
</dbReference>
<feature type="compositionally biased region" description="Polar residues" evidence="9">
    <location>
        <begin position="34"/>
        <end position="50"/>
    </location>
</feature>
<accession>A0A210QY67</accession>
<dbReference type="CDD" id="cd08662">
    <property type="entry name" value="M13"/>
    <property type="match status" value="1"/>
</dbReference>
<dbReference type="PROSITE" id="PS51885">
    <property type="entry name" value="NEPRILYSIN"/>
    <property type="match status" value="1"/>
</dbReference>
<feature type="region of interest" description="Disordered" evidence="9">
    <location>
        <begin position="9"/>
        <end position="50"/>
    </location>
</feature>
<keyword evidence="8" id="KW-0325">Glycoprotein</keyword>
<dbReference type="GO" id="GO:0046872">
    <property type="term" value="F:metal ion binding"/>
    <property type="evidence" value="ECO:0007669"/>
    <property type="project" value="UniProtKB-KW"/>
</dbReference>
<dbReference type="GO" id="GO:0004222">
    <property type="term" value="F:metalloendopeptidase activity"/>
    <property type="evidence" value="ECO:0007669"/>
    <property type="project" value="InterPro"/>
</dbReference>
<evidence type="ECO:0000259" key="11">
    <source>
        <dbReference type="Pfam" id="PF01431"/>
    </source>
</evidence>
<keyword evidence="2" id="KW-0645">Protease</keyword>
<dbReference type="PANTHER" id="PTHR11733">
    <property type="entry name" value="ZINC METALLOPROTEASE FAMILY M13 NEPRILYSIN-RELATED"/>
    <property type="match status" value="1"/>
</dbReference>
<dbReference type="Pfam" id="PF01431">
    <property type="entry name" value="Peptidase_M13"/>
    <property type="match status" value="1"/>
</dbReference>
<comment type="cofactor">
    <cofactor evidence="1">
        <name>Zn(2+)</name>
        <dbReference type="ChEBI" id="CHEBI:29105"/>
    </cofactor>
</comment>
<evidence type="ECO:0000256" key="5">
    <source>
        <dbReference type="ARBA" id="ARBA00022833"/>
    </source>
</evidence>
<keyword evidence="10" id="KW-1133">Transmembrane helix</keyword>
<evidence type="ECO:0000256" key="6">
    <source>
        <dbReference type="ARBA" id="ARBA00023049"/>
    </source>
</evidence>
<evidence type="ECO:0000256" key="7">
    <source>
        <dbReference type="ARBA" id="ARBA00023157"/>
    </source>
</evidence>
<evidence type="ECO:0000256" key="10">
    <source>
        <dbReference type="SAM" id="Phobius"/>
    </source>
</evidence>
<reference evidence="13 14" key="1">
    <citation type="journal article" date="2017" name="Nat. Ecol. Evol.">
        <title>Scallop genome provides insights into evolution of bilaterian karyotype and development.</title>
        <authorList>
            <person name="Wang S."/>
            <person name="Zhang J."/>
            <person name="Jiao W."/>
            <person name="Li J."/>
            <person name="Xun X."/>
            <person name="Sun Y."/>
            <person name="Guo X."/>
            <person name="Huan P."/>
            <person name="Dong B."/>
            <person name="Zhang L."/>
            <person name="Hu X."/>
            <person name="Sun X."/>
            <person name="Wang J."/>
            <person name="Zhao C."/>
            <person name="Wang Y."/>
            <person name="Wang D."/>
            <person name="Huang X."/>
            <person name="Wang R."/>
            <person name="Lv J."/>
            <person name="Li Y."/>
            <person name="Zhang Z."/>
            <person name="Liu B."/>
            <person name="Lu W."/>
            <person name="Hui Y."/>
            <person name="Liang J."/>
            <person name="Zhou Z."/>
            <person name="Hou R."/>
            <person name="Li X."/>
            <person name="Liu Y."/>
            <person name="Li H."/>
            <person name="Ning X."/>
            <person name="Lin Y."/>
            <person name="Zhao L."/>
            <person name="Xing Q."/>
            <person name="Dou J."/>
            <person name="Li Y."/>
            <person name="Mao J."/>
            <person name="Guo H."/>
            <person name="Dou H."/>
            <person name="Li T."/>
            <person name="Mu C."/>
            <person name="Jiang W."/>
            <person name="Fu Q."/>
            <person name="Fu X."/>
            <person name="Miao Y."/>
            <person name="Liu J."/>
            <person name="Yu Q."/>
            <person name="Li R."/>
            <person name="Liao H."/>
            <person name="Li X."/>
            <person name="Kong Y."/>
            <person name="Jiang Z."/>
            <person name="Chourrout D."/>
            <person name="Li R."/>
            <person name="Bao Z."/>
        </authorList>
    </citation>
    <scope>NUCLEOTIDE SEQUENCE [LARGE SCALE GENOMIC DNA]</scope>
    <source>
        <strain evidence="13 14">PY_sf001</strain>
    </source>
</reference>
<feature type="domain" description="Peptidase M13 C-terminal" evidence="11">
    <location>
        <begin position="585"/>
        <end position="790"/>
    </location>
</feature>
<dbReference type="Proteomes" id="UP000242188">
    <property type="component" value="Unassembled WGS sequence"/>
</dbReference>
<dbReference type="PANTHER" id="PTHR11733:SF241">
    <property type="entry name" value="GH26575P-RELATED"/>
    <property type="match status" value="1"/>
</dbReference>
<keyword evidence="10" id="KW-0812">Transmembrane</keyword>
<dbReference type="Gene3D" id="1.10.1380.10">
    <property type="entry name" value="Neutral endopeptidase , domain2"/>
    <property type="match status" value="1"/>
</dbReference>
<proteinExistence type="predicted"/>
<feature type="transmembrane region" description="Helical" evidence="10">
    <location>
        <begin position="78"/>
        <end position="99"/>
    </location>
</feature>